<name>Q79E05_PSEAI</name>
<evidence type="ECO:0000313" key="2">
    <source>
        <dbReference type="EMBL" id="AAB39268.1"/>
    </source>
</evidence>
<gene>
    <name evidence="2" type="primary">pilR</name>
</gene>
<sequence length="32" mass="3851">LEETRWNRTAAAQRLGLTFRSMRYRLKKLGID</sequence>
<organism evidence="2">
    <name type="scientific">Pseudomonas aeruginosa</name>
    <dbReference type="NCBI Taxonomy" id="287"/>
    <lineage>
        <taxon>Bacteria</taxon>
        <taxon>Pseudomonadati</taxon>
        <taxon>Pseudomonadota</taxon>
        <taxon>Gammaproteobacteria</taxon>
        <taxon>Pseudomonadales</taxon>
        <taxon>Pseudomonadaceae</taxon>
        <taxon>Pseudomonas</taxon>
    </lineage>
</organism>
<evidence type="ECO:0000259" key="1">
    <source>
        <dbReference type="Pfam" id="PF02954"/>
    </source>
</evidence>
<dbReference type="InterPro" id="IPR002197">
    <property type="entry name" value="HTH_Fis"/>
</dbReference>
<dbReference type="EMBL" id="L48934">
    <property type="protein sequence ID" value="AAB39268.1"/>
    <property type="molecule type" value="Genomic_DNA"/>
</dbReference>
<protein>
    <submittedName>
        <fullName evidence="2">PilR protein</fullName>
    </submittedName>
</protein>
<dbReference type="InterPro" id="IPR009057">
    <property type="entry name" value="Homeodomain-like_sf"/>
</dbReference>
<dbReference type="GO" id="GO:0043565">
    <property type="term" value="F:sequence-specific DNA binding"/>
    <property type="evidence" value="ECO:0007669"/>
    <property type="project" value="InterPro"/>
</dbReference>
<accession>Q79E05</accession>
<dbReference type="AlphaFoldDB" id="Q79E05"/>
<reference evidence="2" key="1">
    <citation type="journal article" date="1995" name="Mol. Microbiol.">
        <title>Identification of a gene, pilV, required for type 4 fimbrial biogenesis in Pseudomonas aeruginosa, whose product possesses a pre-pilin-like leader sequence.</title>
        <authorList>
            <person name="Alm R.A."/>
            <person name="Mattick J.S."/>
        </authorList>
    </citation>
    <scope>NUCLEOTIDE SEQUENCE</scope>
    <source>
        <strain evidence="2">PAO1</strain>
    </source>
</reference>
<reference evidence="2" key="2">
    <citation type="journal article" date="1996" name="J. Bacteriol.">
        <title>Identification of two genes with prepilin-like leader sequences involved in type 4 fimbrial biogenesis in Pseudomonas aeruginosa.</title>
        <authorList>
            <person name="Alm R.A."/>
            <person name="Mattick J.S."/>
        </authorList>
    </citation>
    <scope>NUCLEOTIDE SEQUENCE</scope>
    <source>
        <strain evidence="2">PAO1</strain>
    </source>
</reference>
<dbReference type="Gene3D" id="1.10.10.60">
    <property type="entry name" value="Homeodomain-like"/>
    <property type="match status" value="1"/>
</dbReference>
<feature type="non-terminal residue" evidence="2">
    <location>
        <position position="1"/>
    </location>
</feature>
<dbReference type="SUPFAM" id="SSF46689">
    <property type="entry name" value="Homeodomain-like"/>
    <property type="match status" value="1"/>
</dbReference>
<feature type="domain" description="DNA binding HTH" evidence="1">
    <location>
        <begin position="1"/>
        <end position="29"/>
    </location>
</feature>
<proteinExistence type="predicted"/>
<dbReference type="Pfam" id="PF02954">
    <property type="entry name" value="HTH_8"/>
    <property type="match status" value="1"/>
</dbReference>